<name>A0ABR2XMZ5_9PEZI</name>
<dbReference type="Proteomes" id="UP001465668">
    <property type="component" value="Unassembled WGS sequence"/>
</dbReference>
<accession>A0ABR2XMZ5</accession>
<organism evidence="2 3">
    <name type="scientific">Seiridium cardinale</name>
    <dbReference type="NCBI Taxonomy" id="138064"/>
    <lineage>
        <taxon>Eukaryota</taxon>
        <taxon>Fungi</taxon>
        <taxon>Dikarya</taxon>
        <taxon>Ascomycota</taxon>
        <taxon>Pezizomycotina</taxon>
        <taxon>Sordariomycetes</taxon>
        <taxon>Xylariomycetidae</taxon>
        <taxon>Amphisphaeriales</taxon>
        <taxon>Sporocadaceae</taxon>
        <taxon>Seiridium</taxon>
    </lineage>
</organism>
<keyword evidence="3" id="KW-1185">Reference proteome</keyword>
<gene>
    <name evidence="2" type="ORF">SCAR479_08130</name>
</gene>
<evidence type="ECO:0000313" key="3">
    <source>
        <dbReference type="Proteomes" id="UP001465668"/>
    </source>
</evidence>
<dbReference type="EMBL" id="JARVKM010000036">
    <property type="protein sequence ID" value="KAK9775154.1"/>
    <property type="molecule type" value="Genomic_DNA"/>
</dbReference>
<dbReference type="Pfam" id="PF20150">
    <property type="entry name" value="2EXR"/>
    <property type="match status" value="1"/>
</dbReference>
<evidence type="ECO:0000259" key="1">
    <source>
        <dbReference type="Pfam" id="PF20150"/>
    </source>
</evidence>
<proteinExistence type="predicted"/>
<protein>
    <recommendedName>
        <fullName evidence="1">2EXR domain-containing protein</fullName>
    </recommendedName>
</protein>
<dbReference type="InterPro" id="IPR045518">
    <property type="entry name" value="2EXR"/>
</dbReference>
<comment type="caution">
    <text evidence="2">The sequence shown here is derived from an EMBL/GenBank/DDBJ whole genome shotgun (WGS) entry which is preliminary data.</text>
</comment>
<evidence type="ECO:0000313" key="2">
    <source>
        <dbReference type="EMBL" id="KAK9775154.1"/>
    </source>
</evidence>
<feature type="domain" description="2EXR" evidence="1">
    <location>
        <begin position="22"/>
        <end position="131"/>
    </location>
</feature>
<reference evidence="2 3" key="1">
    <citation type="submission" date="2024-02" db="EMBL/GenBank/DDBJ databases">
        <title>First draft genome assembly of two strains of Seiridium cardinale.</title>
        <authorList>
            <person name="Emiliani G."/>
            <person name="Scali E."/>
        </authorList>
    </citation>
    <scope>NUCLEOTIDE SEQUENCE [LARGE SCALE GENOMIC DNA]</scope>
    <source>
        <strain evidence="2 3">BM-138-000479</strain>
    </source>
</reference>
<sequence length="231" mass="26289">MPVRPPLHLHPSNYVPAAVFSFGELPAELRQMIWDQALEQELTARVVPLVGYEALEVEMRRLTETKGELRKPWAVLPIPILCSPFLSVNIESRTRATKFYANRITIAEQPRLSPEGARTKHTGVVYLHPSRELYAMDVPWYQGTWRPEMLVKLLAFVSGRKMEDIPEASYHTAWSYGSDRLEGTYGVDDAAKSIPSGRNFYLCHKGTLTKLYCIGDERYPPSQPHTWATTS</sequence>